<dbReference type="FunFam" id="1.10.10.10:FF:000001">
    <property type="entry name" value="LysR family transcriptional regulator"/>
    <property type="match status" value="1"/>
</dbReference>
<evidence type="ECO:0000256" key="3">
    <source>
        <dbReference type="ARBA" id="ARBA00023125"/>
    </source>
</evidence>
<comment type="similarity">
    <text evidence="1">Belongs to the LysR transcriptional regulatory family.</text>
</comment>
<protein>
    <submittedName>
        <fullName evidence="6">DNA-binding transcriptional LysR family regulator</fullName>
    </submittedName>
</protein>
<dbReference type="Pfam" id="PF03466">
    <property type="entry name" value="LysR_substrate"/>
    <property type="match status" value="1"/>
</dbReference>
<keyword evidence="3 6" id="KW-0238">DNA-binding</keyword>
<dbReference type="InterPro" id="IPR036388">
    <property type="entry name" value="WH-like_DNA-bd_sf"/>
</dbReference>
<dbReference type="GO" id="GO:0003677">
    <property type="term" value="F:DNA binding"/>
    <property type="evidence" value="ECO:0007669"/>
    <property type="project" value="UniProtKB-KW"/>
</dbReference>
<dbReference type="GO" id="GO:0032993">
    <property type="term" value="C:protein-DNA complex"/>
    <property type="evidence" value="ECO:0007669"/>
    <property type="project" value="TreeGrafter"/>
</dbReference>
<dbReference type="PRINTS" id="PR00039">
    <property type="entry name" value="HTHLYSR"/>
</dbReference>
<sequence>MELRQLVYFVAVADEGGFARAAQRLHIVQPAVSQQVRRLERELNVQLFDRSTRHVRLTAAGERLLPEAREIVAGTERVRRLAAEIAHEQESVLRLSAGPALGEAALAVLDRLRTSEPPVRVRMSKLGLAERLDAVRAGTAHAALVRILAAAPGLEMVPLWTEPLYVALPATHPLAAAPEVGLEDLAEMPVRLAPRERNPPFVDLMRRAFRSAGISPPMGPEFTNLHDTLTDLAEAGPSWTVFYRVGQPPEVTGVVYRELGEPAATTYLAVPPGPPAEPVRRLLDAAASADRAQRR</sequence>
<name>A0A2P8E2A4_9ACTN</name>
<gene>
    <name evidence="6" type="ORF">CLV30_10763</name>
</gene>
<dbReference type="PANTHER" id="PTHR30346:SF0">
    <property type="entry name" value="HCA OPERON TRANSCRIPTIONAL ACTIVATOR HCAR"/>
    <property type="match status" value="1"/>
</dbReference>
<organism evidence="6 7">
    <name type="scientific">Haloactinopolyspora alba</name>
    <dbReference type="NCBI Taxonomy" id="648780"/>
    <lineage>
        <taxon>Bacteria</taxon>
        <taxon>Bacillati</taxon>
        <taxon>Actinomycetota</taxon>
        <taxon>Actinomycetes</taxon>
        <taxon>Jiangellales</taxon>
        <taxon>Jiangellaceae</taxon>
        <taxon>Haloactinopolyspora</taxon>
    </lineage>
</organism>
<dbReference type="CDD" id="cd08414">
    <property type="entry name" value="PBP2_LTTR_aromatics_like"/>
    <property type="match status" value="1"/>
</dbReference>
<evidence type="ECO:0000256" key="1">
    <source>
        <dbReference type="ARBA" id="ARBA00009437"/>
    </source>
</evidence>
<dbReference type="PROSITE" id="PS50931">
    <property type="entry name" value="HTH_LYSR"/>
    <property type="match status" value="1"/>
</dbReference>
<dbReference type="RefSeq" id="WP_106537341.1">
    <property type="nucleotide sequence ID" value="NZ_PYGE01000007.1"/>
</dbReference>
<dbReference type="SUPFAM" id="SSF53850">
    <property type="entry name" value="Periplasmic binding protein-like II"/>
    <property type="match status" value="1"/>
</dbReference>
<dbReference type="EMBL" id="PYGE01000007">
    <property type="protein sequence ID" value="PSL03582.1"/>
    <property type="molecule type" value="Genomic_DNA"/>
</dbReference>
<evidence type="ECO:0000313" key="6">
    <source>
        <dbReference type="EMBL" id="PSL03582.1"/>
    </source>
</evidence>
<keyword evidence="4" id="KW-0804">Transcription</keyword>
<evidence type="ECO:0000256" key="4">
    <source>
        <dbReference type="ARBA" id="ARBA00023163"/>
    </source>
</evidence>
<dbReference type="InterPro" id="IPR005119">
    <property type="entry name" value="LysR_subst-bd"/>
</dbReference>
<dbReference type="Pfam" id="PF00126">
    <property type="entry name" value="HTH_1"/>
    <property type="match status" value="1"/>
</dbReference>
<dbReference type="GO" id="GO:0003700">
    <property type="term" value="F:DNA-binding transcription factor activity"/>
    <property type="evidence" value="ECO:0007669"/>
    <property type="project" value="InterPro"/>
</dbReference>
<feature type="domain" description="HTH lysR-type" evidence="5">
    <location>
        <begin position="1"/>
        <end position="58"/>
    </location>
</feature>
<dbReference type="InterPro" id="IPR036390">
    <property type="entry name" value="WH_DNA-bd_sf"/>
</dbReference>
<dbReference type="OrthoDB" id="3181812at2"/>
<keyword evidence="7" id="KW-1185">Reference proteome</keyword>
<dbReference type="Proteomes" id="UP000243528">
    <property type="component" value="Unassembled WGS sequence"/>
</dbReference>
<comment type="caution">
    <text evidence="6">The sequence shown here is derived from an EMBL/GenBank/DDBJ whole genome shotgun (WGS) entry which is preliminary data.</text>
</comment>
<accession>A0A2P8E2A4</accession>
<dbReference type="SUPFAM" id="SSF46785">
    <property type="entry name" value="Winged helix' DNA-binding domain"/>
    <property type="match status" value="1"/>
</dbReference>
<dbReference type="AlphaFoldDB" id="A0A2P8E2A4"/>
<dbReference type="Gene3D" id="1.10.10.10">
    <property type="entry name" value="Winged helix-like DNA-binding domain superfamily/Winged helix DNA-binding domain"/>
    <property type="match status" value="1"/>
</dbReference>
<keyword evidence="2" id="KW-0805">Transcription regulation</keyword>
<dbReference type="PANTHER" id="PTHR30346">
    <property type="entry name" value="TRANSCRIPTIONAL DUAL REGULATOR HCAR-RELATED"/>
    <property type="match status" value="1"/>
</dbReference>
<reference evidence="6 7" key="1">
    <citation type="submission" date="2018-03" db="EMBL/GenBank/DDBJ databases">
        <title>Genomic Encyclopedia of Archaeal and Bacterial Type Strains, Phase II (KMG-II): from individual species to whole genera.</title>
        <authorList>
            <person name="Goeker M."/>
        </authorList>
    </citation>
    <scope>NUCLEOTIDE SEQUENCE [LARGE SCALE GENOMIC DNA]</scope>
    <source>
        <strain evidence="6 7">DSM 45211</strain>
    </source>
</reference>
<evidence type="ECO:0000256" key="2">
    <source>
        <dbReference type="ARBA" id="ARBA00023015"/>
    </source>
</evidence>
<dbReference type="Gene3D" id="3.40.190.10">
    <property type="entry name" value="Periplasmic binding protein-like II"/>
    <property type="match status" value="2"/>
</dbReference>
<evidence type="ECO:0000313" key="7">
    <source>
        <dbReference type="Proteomes" id="UP000243528"/>
    </source>
</evidence>
<proteinExistence type="inferred from homology"/>
<dbReference type="InterPro" id="IPR000847">
    <property type="entry name" value="LysR_HTH_N"/>
</dbReference>
<evidence type="ECO:0000259" key="5">
    <source>
        <dbReference type="PROSITE" id="PS50931"/>
    </source>
</evidence>